<dbReference type="Proteomes" id="UP000831859">
    <property type="component" value="Chromosome"/>
</dbReference>
<gene>
    <name evidence="1" type="ORF">MOO46_06500</name>
</gene>
<dbReference type="EMBL" id="CP093362">
    <property type="protein sequence ID" value="UQS84888.1"/>
    <property type="molecule type" value="Genomic_DNA"/>
</dbReference>
<organism evidence="1 2">
    <name type="scientific">Apilactobacillus apisilvae</name>
    <dbReference type="NCBI Taxonomy" id="2923364"/>
    <lineage>
        <taxon>Bacteria</taxon>
        <taxon>Bacillati</taxon>
        <taxon>Bacillota</taxon>
        <taxon>Bacilli</taxon>
        <taxon>Lactobacillales</taxon>
        <taxon>Lactobacillaceae</taxon>
        <taxon>Apilactobacillus</taxon>
    </lineage>
</organism>
<name>A0ABY4PGD7_9LACO</name>
<proteinExistence type="predicted"/>
<evidence type="ECO:0000313" key="1">
    <source>
        <dbReference type="EMBL" id="UQS84888.1"/>
    </source>
</evidence>
<keyword evidence="2" id="KW-1185">Reference proteome</keyword>
<evidence type="ECO:0000313" key="2">
    <source>
        <dbReference type="Proteomes" id="UP000831859"/>
    </source>
</evidence>
<protein>
    <submittedName>
        <fullName evidence="1">Uncharacterized protein</fullName>
    </submittedName>
</protein>
<reference evidence="1 2" key="1">
    <citation type="journal article" date="2022" name="Int. J. Syst. Evol. Microbiol.">
        <title>Apilactobacillus apisilvae sp. nov., Nicolia spurrieriana gen. nov. sp. nov., Bombilactobacillus folatiphilus sp. nov. and Bombilactobacillus thymidiniphilus sp. nov., four new lactic acid bacterial isolates from stingless bees Tetragonula carbonaria and Austroplebeia australis.</title>
        <authorList>
            <person name="Oliphant S.A."/>
            <person name="Watson-Haigh N.S."/>
            <person name="Sumby K.M."/>
            <person name="Gardner J."/>
            <person name="Groom S."/>
            <person name="Jiranek V."/>
        </authorList>
    </citation>
    <scope>NUCLEOTIDE SEQUENCE [LARGE SCALE GENOMIC DNA]</scope>
    <source>
        <strain evidence="1 2">SG5_A10</strain>
    </source>
</reference>
<accession>A0ABY4PGD7</accession>
<sequence length="92" mass="11248">MNLTDEQIKIYQAKIKGAWYIKKFAKNYNYDLRKPEDKVKMYQSLDPKQIKLYFDDLMDNYDHEFMTKLSKMSNDELLKKFQALQFDNYVDI</sequence>
<dbReference type="RefSeq" id="WP_249510868.1">
    <property type="nucleotide sequence ID" value="NZ_CP093362.1"/>
</dbReference>